<feature type="transmembrane region" description="Helical" evidence="1">
    <location>
        <begin position="41"/>
        <end position="60"/>
    </location>
</feature>
<evidence type="ECO:0000256" key="1">
    <source>
        <dbReference type="SAM" id="Phobius"/>
    </source>
</evidence>
<organism evidence="2 3">
    <name type="scientific">Glonium stellatum</name>
    <dbReference type="NCBI Taxonomy" id="574774"/>
    <lineage>
        <taxon>Eukaryota</taxon>
        <taxon>Fungi</taxon>
        <taxon>Dikarya</taxon>
        <taxon>Ascomycota</taxon>
        <taxon>Pezizomycotina</taxon>
        <taxon>Dothideomycetes</taxon>
        <taxon>Pleosporomycetidae</taxon>
        <taxon>Gloniales</taxon>
        <taxon>Gloniaceae</taxon>
        <taxon>Glonium</taxon>
    </lineage>
</organism>
<reference evidence="2 3" key="1">
    <citation type="journal article" date="2016" name="Nat. Commun.">
        <title>Ectomycorrhizal ecology is imprinted in the genome of the dominant symbiotic fungus Cenococcum geophilum.</title>
        <authorList>
            <consortium name="DOE Joint Genome Institute"/>
            <person name="Peter M."/>
            <person name="Kohler A."/>
            <person name="Ohm R.A."/>
            <person name="Kuo A."/>
            <person name="Krutzmann J."/>
            <person name="Morin E."/>
            <person name="Arend M."/>
            <person name="Barry K.W."/>
            <person name="Binder M."/>
            <person name="Choi C."/>
            <person name="Clum A."/>
            <person name="Copeland A."/>
            <person name="Grisel N."/>
            <person name="Haridas S."/>
            <person name="Kipfer T."/>
            <person name="LaButti K."/>
            <person name="Lindquist E."/>
            <person name="Lipzen A."/>
            <person name="Maire R."/>
            <person name="Meier B."/>
            <person name="Mihaltcheva S."/>
            <person name="Molinier V."/>
            <person name="Murat C."/>
            <person name="Poggeler S."/>
            <person name="Quandt C.A."/>
            <person name="Sperisen C."/>
            <person name="Tritt A."/>
            <person name="Tisserant E."/>
            <person name="Crous P.W."/>
            <person name="Henrissat B."/>
            <person name="Nehls U."/>
            <person name="Egli S."/>
            <person name="Spatafora J.W."/>
            <person name="Grigoriev I.V."/>
            <person name="Martin F.M."/>
        </authorList>
    </citation>
    <scope>NUCLEOTIDE SEQUENCE [LARGE SCALE GENOMIC DNA]</scope>
    <source>
        <strain evidence="2 3">CBS 207.34</strain>
    </source>
</reference>
<accession>A0A8E2EUG0</accession>
<dbReference type="EMBL" id="KV750387">
    <property type="protein sequence ID" value="OCL05031.1"/>
    <property type="molecule type" value="Genomic_DNA"/>
</dbReference>
<dbReference type="AlphaFoldDB" id="A0A8E2EUG0"/>
<dbReference type="OrthoDB" id="4502894at2759"/>
<keyword evidence="3" id="KW-1185">Reference proteome</keyword>
<feature type="transmembrane region" description="Helical" evidence="1">
    <location>
        <begin position="6"/>
        <end position="29"/>
    </location>
</feature>
<name>A0A8E2EUG0_9PEZI</name>
<evidence type="ECO:0000313" key="2">
    <source>
        <dbReference type="EMBL" id="OCL05031.1"/>
    </source>
</evidence>
<keyword evidence="1" id="KW-0472">Membrane</keyword>
<proteinExistence type="predicted"/>
<keyword evidence="1" id="KW-1133">Transmembrane helix</keyword>
<keyword evidence="1" id="KW-0812">Transmembrane</keyword>
<sequence>MTIYDYLAATLAVLYYILYPFVKLVQWLLIALSPLWYGVRFMLLPLTHLGHVLLATFLFPFQLQLLRNIETIYIYLGIAGLVGFVAGGFIHLCFNFLSSALNINSTAGDTQKNGRTAVSYRAERRKKKMLSLDYSLNPLLPKAEEAIQPQRGVLTQTIIEEEDSDF</sequence>
<dbReference type="Proteomes" id="UP000250140">
    <property type="component" value="Unassembled WGS sequence"/>
</dbReference>
<evidence type="ECO:0000313" key="3">
    <source>
        <dbReference type="Proteomes" id="UP000250140"/>
    </source>
</evidence>
<feature type="transmembrane region" description="Helical" evidence="1">
    <location>
        <begin position="72"/>
        <end position="94"/>
    </location>
</feature>
<protein>
    <submittedName>
        <fullName evidence="2">Uncharacterized protein</fullName>
    </submittedName>
</protein>
<gene>
    <name evidence="2" type="ORF">AOQ84DRAFT_391129</name>
</gene>